<keyword evidence="2" id="KW-1185">Reference proteome</keyword>
<protein>
    <recommendedName>
        <fullName evidence="3">DUF493 domain-containing protein</fullName>
    </recommendedName>
</protein>
<dbReference type="EMBL" id="FMXO01000003">
    <property type="protein sequence ID" value="SDB14333.1"/>
    <property type="molecule type" value="Genomic_DNA"/>
</dbReference>
<dbReference type="InterPro" id="IPR027471">
    <property type="entry name" value="YbeD-like_sf"/>
</dbReference>
<evidence type="ECO:0008006" key="3">
    <source>
        <dbReference type="Google" id="ProtNLM"/>
    </source>
</evidence>
<gene>
    <name evidence="1" type="ORF">SAMN05660653_00715</name>
</gene>
<dbReference type="OrthoDB" id="5616097at2"/>
<accession>A0A1G6B1H2</accession>
<dbReference type="Pfam" id="PF04359">
    <property type="entry name" value="DUF493"/>
    <property type="match status" value="1"/>
</dbReference>
<dbReference type="RefSeq" id="WP_092117313.1">
    <property type="nucleotide sequence ID" value="NZ_FMXO01000003.1"/>
</dbReference>
<dbReference type="AlphaFoldDB" id="A0A1G6B1H2"/>
<dbReference type="Proteomes" id="UP000198771">
    <property type="component" value="Unassembled WGS sequence"/>
</dbReference>
<dbReference type="InterPro" id="IPR007454">
    <property type="entry name" value="UPF0250_YbeD-like"/>
</dbReference>
<sequence>MKDYVSFQKLLDEQYSWPAVYPFKFIVPRASSEKLLAVFESREGVSVRESGKGNYISVTANVIMPSSAGVIAVYEAVAEIEGIISL</sequence>
<dbReference type="STRING" id="617002.SAMN05660653_00715"/>
<reference evidence="1 2" key="1">
    <citation type="submission" date="2016-10" db="EMBL/GenBank/DDBJ databases">
        <authorList>
            <person name="de Groot N.N."/>
        </authorList>
    </citation>
    <scope>NUCLEOTIDE SEQUENCE [LARGE SCALE GENOMIC DNA]</scope>
    <source>
        <strain evidence="1 2">ASO4-2</strain>
    </source>
</reference>
<name>A0A1G6B1H2_9BACT</name>
<dbReference type="Gene3D" id="3.30.70.260">
    <property type="match status" value="1"/>
</dbReference>
<dbReference type="SUPFAM" id="SSF117991">
    <property type="entry name" value="YbeD/HP0495-like"/>
    <property type="match status" value="1"/>
</dbReference>
<organism evidence="1 2">
    <name type="scientific">Desulfonatronum thiosulfatophilum</name>
    <dbReference type="NCBI Taxonomy" id="617002"/>
    <lineage>
        <taxon>Bacteria</taxon>
        <taxon>Pseudomonadati</taxon>
        <taxon>Thermodesulfobacteriota</taxon>
        <taxon>Desulfovibrionia</taxon>
        <taxon>Desulfovibrionales</taxon>
        <taxon>Desulfonatronaceae</taxon>
        <taxon>Desulfonatronum</taxon>
    </lineage>
</organism>
<evidence type="ECO:0000313" key="2">
    <source>
        <dbReference type="Proteomes" id="UP000198771"/>
    </source>
</evidence>
<evidence type="ECO:0000313" key="1">
    <source>
        <dbReference type="EMBL" id="SDB14333.1"/>
    </source>
</evidence>
<proteinExistence type="predicted"/>